<proteinExistence type="predicted"/>
<dbReference type="GO" id="GO:0016757">
    <property type="term" value="F:glycosyltransferase activity"/>
    <property type="evidence" value="ECO:0007669"/>
    <property type="project" value="UniProtKB-KW"/>
</dbReference>
<evidence type="ECO:0000313" key="3">
    <source>
        <dbReference type="Proteomes" id="UP001300261"/>
    </source>
</evidence>
<evidence type="ECO:0000259" key="1">
    <source>
        <dbReference type="Pfam" id="PF13524"/>
    </source>
</evidence>
<accession>A0ABT3QX21</accession>
<gene>
    <name evidence="2" type="ORF">ON753_03360</name>
</gene>
<keyword evidence="2" id="KW-0808">Transferase</keyword>
<dbReference type="RefSeq" id="WP_265961344.1">
    <property type="nucleotide sequence ID" value="NZ_JAPEVI010000002.1"/>
</dbReference>
<comment type="caution">
    <text evidence="2">The sequence shown here is derived from an EMBL/GenBank/DDBJ whole genome shotgun (WGS) entry which is preliminary data.</text>
</comment>
<dbReference type="Pfam" id="PF13524">
    <property type="entry name" value="Glyco_trans_1_2"/>
    <property type="match status" value="1"/>
</dbReference>
<keyword evidence="3" id="KW-1185">Reference proteome</keyword>
<dbReference type="SUPFAM" id="SSF53756">
    <property type="entry name" value="UDP-Glycosyltransferase/glycogen phosphorylase"/>
    <property type="match status" value="1"/>
</dbReference>
<protein>
    <submittedName>
        <fullName evidence="2">Glycosyltransferase</fullName>
        <ecNumber evidence="2">2.4.-.-</ecNumber>
    </submittedName>
</protein>
<dbReference type="Proteomes" id="UP001300261">
    <property type="component" value="Unassembled WGS sequence"/>
</dbReference>
<sequence>MMKPLNIVIVGLSLSSSWGNGHATTYRALIKGLTALGHSVLFLERDVPWYAKERDLPSPDFCELAFYSNVSRLVTDYASRISSADAVIIGSYVPEGRRVIEEVAGLRPRCLCYYDIDTPVTVGMLDRGEEEYLERTQIPLFDAYFSFSGGAILNRLKTGYGAREAIALHCSVDDDLYRNTRETCCWDLGYLGTYSPDRQPTLEKLLIEPARRLPDKRFVVAGSQYPDDLAWPQNVERIQHLPPSAHASFYSRQRFTLNVTRADMIAFGWSPSVRLFEAAACAVPVITDYWRGLEEFFPDGEAIMIAHSSDDVVNTLVNLQEDRRRAIGLSARQRVLQGHTGLARARELTAALSAVAPGREEPLFEPWTAPAQERIYP</sequence>
<organism evidence="2 3">
    <name type="scientific">Roseibium salinum</name>
    <dbReference type="NCBI Taxonomy" id="1604349"/>
    <lineage>
        <taxon>Bacteria</taxon>
        <taxon>Pseudomonadati</taxon>
        <taxon>Pseudomonadota</taxon>
        <taxon>Alphaproteobacteria</taxon>
        <taxon>Hyphomicrobiales</taxon>
        <taxon>Stappiaceae</taxon>
        <taxon>Roseibium</taxon>
    </lineage>
</organism>
<reference evidence="2 3" key="1">
    <citation type="journal article" date="2016" name="Int. J. Syst. Evol. Microbiol.">
        <title>Labrenzia salina sp. nov., isolated from the rhizosphere of the halophyte Arthrocnemum macrostachyum.</title>
        <authorList>
            <person name="Camacho M."/>
            <person name="Redondo-Gomez S."/>
            <person name="Rodriguez-Llorente I."/>
            <person name="Rohde M."/>
            <person name="Sproer C."/>
            <person name="Schumann P."/>
            <person name="Klenk H.P."/>
            <person name="Montero-Calasanz M.D.C."/>
        </authorList>
    </citation>
    <scope>NUCLEOTIDE SEQUENCE [LARGE SCALE GENOMIC DNA]</scope>
    <source>
        <strain evidence="2 3">DSM 29163</strain>
    </source>
</reference>
<feature type="domain" description="Spore protein YkvP/CgeB glycosyl transferase-like" evidence="1">
    <location>
        <begin position="204"/>
        <end position="348"/>
    </location>
</feature>
<dbReference type="EMBL" id="JAPEVI010000002">
    <property type="protein sequence ID" value="MCX2721447.1"/>
    <property type="molecule type" value="Genomic_DNA"/>
</dbReference>
<evidence type="ECO:0000313" key="2">
    <source>
        <dbReference type="EMBL" id="MCX2721447.1"/>
    </source>
</evidence>
<keyword evidence="2" id="KW-0328">Glycosyltransferase</keyword>
<dbReference type="Gene3D" id="3.40.50.2000">
    <property type="entry name" value="Glycogen Phosphorylase B"/>
    <property type="match status" value="1"/>
</dbReference>
<name>A0ABT3QX21_9HYPH</name>
<dbReference type="EC" id="2.4.-.-" evidence="2"/>
<dbReference type="InterPro" id="IPR055259">
    <property type="entry name" value="YkvP/CgeB_Glyco_trans-like"/>
</dbReference>